<gene>
    <name evidence="1" type="ORF">PIB30_050445</name>
</gene>
<accession>A0ABU6SIL5</accession>
<protein>
    <submittedName>
        <fullName evidence="1">Uncharacterized protein</fullName>
    </submittedName>
</protein>
<dbReference type="Proteomes" id="UP001341840">
    <property type="component" value="Unassembled WGS sequence"/>
</dbReference>
<dbReference type="EMBL" id="JASCZI010060762">
    <property type="protein sequence ID" value="MED6135843.1"/>
    <property type="molecule type" value="Genomic_DNA"/>
</dbReference>
<keyword evidence="2" id="KW-1185">Reference proteome</keyword>
<evidence type="ECO:0000313" key="2">
    <source>
        <dbReference type="Proteomes" id="UP001341840"/>
    </source>
</evidence>
<name>A0ABU6SIL5_9FABA</name>
<organism evidence="1 2">
    <name type="scientific">Stylosanthes scabra</name>
    <dbReference type="NCBI Taxonomy" id="79078"/>
    <lineage>
        <taxon>Eukaryota</taxon>
        <taxon>Viridiplantae</taxon>
        <taxon>Streptophyta</taxon>
        <taxon>Embryophyta</taxon>
        <taxon>Tracheophyta</taxon>
        <taxon>Spermatophyta</taxon>
        <taxon>Magnoliopsida</taxon>
        <taxon>eudicotyledons</taxon>
        <taxon>Gunneridae</taxon>
        <taxon>Pentapetalae</taxon>
        <taxon>rosids</taxon>
        <taxon>fabids</taxon>
        <taxon>Fabales</taxon>
        <taxon>Fabaceae</taxon>
        <taxon>Papilionoideae</taxon>
        <taxon>50 kb inversion clade</taxon>
        <taxon>dalbergioids sensu lato</taxon>
        <taxon>Dalbergieae</taxon>
        <taxon>Pterocarpus clade</taxon>
        <taxon>Stylosanthes</taxon>
    </lineage>
</organism>
<evidence type="ECO:0000313" key="1">
    <source>
        <dbReference type="EMBL" id="MED6135843.1"/>
    </source>
</evidence>
<reference evidence="1 2" key="1">
    <citation type="journal article" date="2023" name="Plants (Basel)">
        <title>Bridging the Gap: Combining Genomics and Transcriptomics Approaches to Understand Stylosanthes scabra, an Orphan Legume from the Brazilian Caatinga.</title>
        <authorList>
            <person name="Ferreira-Neto J.R.C."/>
            <person name="da Silva M.D."/>
            <person name="Binneck E."/>
            <person name="de Melo N.F."/>
            <person name="da Silva R.H."/>
            <person name="de Melo A.L.T.M."/>
            <person name="Pandolfi V."/>
            <person name="Bustamante F.O."/>
            <person name="Brasileiro-Vidal A.C."/>
            <person name="Benko-Iseppon A.M."/>
        </authorList>
    </citation>
    <scope>NUCLEOTIDE SEQUENCE [LARGE SCALE GENOMIC DNA]</scope>
    <source>
        <tissue evidence="1">Leaves</tissue>
    </source>
</reference>
<sequence>MGLCCARMDGQIVVQHCISHETADLGGCVSLIMSWIYHKFHAWGPSHLDVPTFPLARKLSGMAQPSRDHQARRLLAWHIRLGQCHVEDFRVEDVSALVFPCADFVLQPSPHGAW</sequence>
<proteinExistence type="predicted"/>
<comment type="caution">
    <text evidence="1">The sequence shown here is derived from an EMBL/GenBank/DDBJ whole genome shotgun (WGS) entry which is preliminary data.</text>
</comment>